<evidence type="ECO:0000313" key="3">
    <source>
        <dbReference type="EMBL" id="MDP5228513.1"/>
    </source>
</evidence>
<dbReference type="PANTHER" id="PTHR33744:SF1">
    <property type="entry name" value="DNA-BINDING TRANSCRIPTIONAL ACTIVATOR ADER"/>
    <property type="match status" value="1"/>
</dbReference>
<dbReference type="Pfam" id="PF07905">
    <property type="entry name" value="PucR"/>
    <property type="match status" value="1"/>
</dbReference>
<evidence type="ECO:0000259" key="1">
    <source>
        <dbReference type="Pfam" id="PF07905"/>
    </source>
</evidence>
<comment type="caution">
    <text evidence="3">The sequence shown here is derived from an EMBL/GenBank/DDBJ whole genome shotgun (WGS) entry which is preliminary data.</text>
</comment>
<dbReference type="PANTHER" id="PTHR33744">
    <property type="entry name" value="CARBOHYDRATE DIACID REGULATOR"/>
    <property type="match status" value="1"/>
</dbReference>
<name>A0ABT9ISH6_9MICC</name>
<evidence type="ECO:0000259" key="2">
    <source>
        <dbReference type="Pfam" id="PF13556"/>
    </source>
</evidence>
<sequence length="505" mass="53728">MISLAQLQHQVGDRLRTLDGRPPAAQSVTGVHISELEDPTPYLEGGELLLTTGIPVRGTRERTRDYVSRIAARGITALGLGLGAGIDDVPEALREACAGSGVALLVVPDGVPFMDISRAYWDLVARLGQSDLVASLGTQTALARAATRPDALRSVVRALAQALGGWAAYLPQDAGEPTYWPPSAAPFLPLLRQETARLRMSSLHSAATFQVHGADVVEHPILVGQRIVGVLAIGAGRTLTRADRQVIQTVCVLLSLKAQQDSEAEERAELLHSAVLRLLLGGHAEPARLLAEELGIGLPGDRVRLALLEGVPEGTPLREASALLGSLGRDTDGRPGVAVARCADGARLVLLLREEGDDDGGQTPAVPQGWDGGAVVVHSDEGRTQNVRAALSPPVALAQLPEQLVQLRAFLPAATWGAVQSPPLSPLDPRADAWIAALRSHDRADLPGTVRVYLRHRGHWESAARELGIHRNSLRHRMAIAARLLDADPDDPDIAANLWLALRRA</sequence>
<accession>A0ABT9ISH6</accession>
<gene>
    <name evidence="3" type="ORF">Q9R02_15230</name>
</gene>
<dbReference type="Gene3D" id="1.10.10.2840">
    <property type="entry name" value="PucR C-terminal helix-turn-helix domain"/>
    <property type="match status" value="1"/>
</dbReference>
<dbReference type="RefSeq" id="WP_305997557.1">
    <property type="nucleotide sequence ID" value="NZ_JAVALS010000016.1"/>
</dbReference>
<keyword evidence="4" id="KW-1185">Reference proteome</keyword>
<organism evidence="3 4">
    <name type="scientific">Arthrobacter horti</name>
    <dbReference type="NCBI Taxonomy" id="3068273"/>
    <lineage>
        <taxon>Bacteria</taxon>
        <taxon>Bacillati</taxon>
        <taxon>Actinomycetota</taxon>
        <taxon>Actinomycetes</taxon>
        <taxon>Micrococcales</taxon>
        <taxon>Micrococcaceae</taxon>
        <taxon>Arthrobacter</taxon>
    </lineage>
</organism>
<proteinExistence type="predicted"/>
<dbReference type="EMBL" id="JAVALS010000016">
    <property type="protein sequence ID" value="MDP5228513.1"/>
    <property type="molecule type" value="Genomic_DNA"/>
</dbReference>
<feature type="domain" description="Purine catabolism PurC-like" evidence="1">
    <location>
        <begin position="15"/>
        <end position="121"/>
    </location>
</feature>
<dbReference type="InterPro" id="IPR042070">
    <property type="entry name" value="PucR_C-HTH_sf"/>
</dbReference>
<dbReference type="InterPro" id="IPR051448">
    <property type="entry name" value="CdaR-like_regulators"/>
</dbReference>
<dbReference type="Pfam" id="PF13556">
    <property type="entry name" value="HTH_30"/>
    <property type="match status" value="1"/>
</dbReference>
<evidence type="ECO:0000313" key="4">
    <source>
        <dbReference type="Proteomes" id="UP001232725"/>
    </source>
</evidence>
<protein>
    <submittedName>
        <fullName evidence="3">PucR family transcriptional regulator ligand-binding domain-containing protein</fullName>
    </submittedName>
</protein>
<dbReference type="InterPro" id="IPR012914">
    <property type="entry name" value="PucR_dom"/>
</dbReference>
<reference evidence="3 4" key="1">
    <citation type="submission" date="2023-08" db="EMBL/GenBank/DDBJ databases">
        <title>Arthrobacter horti sp. nov., isolated from forest soil.</title>
        <authorList>
            <person name="Park M."/>
        </authorList>
    </citation>
    <scope>NUCLEOTIDE SEQUENCE [LARGE SCALE GENOMIC DNA]</scope>
    <source>
        <strain evidence="3 4">YJM1</strain>
    </source>
</reference>
<feature type="domain" description="PucR C-terminal helix-turn-helix" evidence="2">
    <location>
        <begin position="449"/>
        <end position="503"/>
    </location>
</feature>
<dbReference type="Proteomes" id="UP001232725">
    <property type="component" value="Unassembled WGS sequence"/>
</dbReference>
<dbReference type="InterPro" id="IPR025736">
    <property type="entry name" value="PucR_C-HTH_dom"/>
</dbReference>